<dbReference type="Proteomes" id="UP001519310">
    <property type="component" value="Unassembled WGS sequence"/>
</dbReference>
<dbReference type="Gene3D" id="1.10.1900.10">
    <property type="entry name" value="c-terminal domain of poly(a) binding protein"/>
    <property type="match status" value="1"/>
</dbReference>
<comment type="caution">
    <text evidence="2">The sequence shown here is derived from an EMBL/GenBank/DDBJ whole genome shotgun (WGS) entry which is preliminary data.</text>
</comment>
<gene>
    <name evidence="2" type="ORF">J2Z77_005967</name>
</gene>
<evidence type="ECO:0000256" key="1">
    <source>
        <dbReference type="SAM" id="Phobius"/>
    </source>
</evidence>
<feature type="transmembrane region" description="Helical" evidence="1">
    <location>
        <begin position="155"/>
        <end position="175"/>
    </location>
</feature>
<keyword evidence="1" id="KW-1133">Transmembrane helix</keyword>
<keyword evidence="3" id="KW-1185">Reference proteome</keyword>
<name>A0ABS4LDC0_STRAV</name>
<feature type="transmembrane region" description="Helical" evidence="1">
    <location>
        <begin position="104"/>
        <end position="120"/>
    </location>
</feature>
<protein>
    <submittedName>
        <fullName evidence="2">Uncharacterized protein</fullName>
    </submittedName>
</protein>
<reference evidence="2 3" key="1">
    <citation type="submission" date="2021-03" db="EMBL/GenBank/DDBJ databases">
        <title>Genomic Encyclopedia of Type Strains, Phase IV (KMG-IV): sequencing the most valuable type-strain genomes for metagenomic binning, comparative biology and taxonomic classification.</title>
        <authorList>
            <person name="Goeker M."/>
        </authorList>
    </citation>
    <scope>NUCLEOTIDE SEQUENCE [LARGE SCALE GENOMIC DNA]</scope>
    <source>
        <strain evidence="2 3">DSM 40526</strain>
    </source>
</reference>
<keyword evidence="1" id="KW-0472">Membrane</keyword>
<dbReference type="RefSeq" id="WP_189972172.1">
    <property type="nucleotide sequence ID" value="NZ_BMVL01000010.1"/>
</dbReference>
<proteinExistence type="predicted"/>
<feature type="transmembrane region" description="Helical" evidence="1">
    <location>
        <begin position="71"/>
        <end position="92"/>
    </location>
</feature>
<organism evidence="2 3">
    <name type="scientific">Streptomyces avidinii</name>
    <dbReference type="NCBI Taxonomy" id="1895"/>
    <lineage>
        <taxon>Bacteria</taxon>
        <taxon>Bacillati</taxon>
        <taxon>Actinomycetota</taxon>
        <taxon>Actinomycetes</taxon>
        <taxon>Kitasatosporales</taxon>
        <taxon>Streptomycetaceae</taxon>
        <taxon>Streptomyces</taxon>
    </lineage>
</organism>
<feature type="transmembrane region" description="Helical" evidence="1">
    <location>
        <begin position="132"/>
        <end position="149"/>
    </location>
</feature>
<accession>A0ABS4LDC0</accession>
<sequence length="190" mass="21334">MTNEQILAACRSNWEYRGVGDAAMREMLDELSAHLEDAQAAGRTGHDVVGPDVRAFAAAWARERAPFARRALRTLAMACYVLGWLLLFAYLVRWTTRVDVTPDRIAFWVTLGAATVAFELRRGSLRLYQRWLLSLVVGLPVLFLVRWLGGDAVVFTLPLWAAPILLLPMVPYAVTDTRARRVTGRGPRRP</sequence>
<evidence type="ECO:0000313" key="2">
    <source>
        <dbReference type="EMBL" id="MBP2040116.1"/>
    </source>
</evidence>
<keyword evidence="1" id="KW-0812">Transmembrane</keyword>
<dbReference type="EMBL" id="JAGGLQ010000015">
    <property type="protein sequence ID" value="MBP2040116.1"/>
    <property type="molecule type" value="Genomic_DNA"/>
</dbReference>
<evidence type="ECO:0000313" key="3">
    <source>
        <dbReference type="Proteomes" id="UP001519310"/>
    </source>
</evidence>
<dbReference type="SUPFAM" id="SSF158560">
    <property type="entry name" value="BH3980-like"/>
    <property type="match status" value="1"/>
</dbReference>